<dbReference type="PANTHER" id="PTHR11085:SF14">
    <property type="entry name" value="NAD-DEPENDENT PROTEIN DEACETYLASE HST2-2"/>
    <property type="match status" value="1"/>
</dbReference>
<dbReference type="InterPro" id="IPR029035">
    <property type="entry name" value="DHS-like_NAD/FAD-binding_dom"/>
</dbReference>
<feature type="binding site" evidence="9 10">
    <location>
        <position position="181"/>
    </location>
    <ligand>
        <name>Zn(2+)</name>
        <dbReference type="ChEBI" id="CHEBI:29105"/>
    </ligand>
</feature>
<comment type="catalytic activity">
    <reaction evidence="6">
        <text>N(6)-acetyl-L-lysyl-[protein] + NAD(+) + H2O = 2''-O-acetyl-ADP-D-ribose + nicotinamide + L-lysyl-[protein]</text>
        <dbReference type="Rhea" id="RHEA:43636"/>
        <dbReference type="Rhea" id="RHEA-COMP:9752"/>
        <dbReference type="Rhea" id="RHEA-COMP:10731"/>
        <dbReference type="ChEBI" id="CHEBI:15377"/>
        <dbReference type="ChEBI" id="CHEBI:17154"/>
        <dbReference type="ChEBI" id="CHEBI:29969"/>
        <dbReference type="ChEBI" id="CHEBI:57540"/>
        <dbReference type="ChEBI" id="CHEBI:61930"/>
        <dbReference type="ChEBI" id="CHEBI:83767"/>
        <dbReference type="EC" id="2.3.1.286"/>
    </reaction>
</comment>
<dbReference type="InterPro" id="IPR026591">
    <property type="entry name" value="Sirtuin_cat_small_dom_sf"/>
</dbReference>
<feature type="binding site" evidence="8">
    <location>
        <begin position="52"/>
        <end position="54"/>
    </location>
    <ligand>
        <name>NAD(+)</name>
        <dbReference type="ChEBI" id="CHEBI:57540"/>
    </ligand>
</feature>
<sequence>MASQTEKMSQATAHMDEKIDLQTISSRIKNGEITRVVVLAGAGISTAAGIPDFRSPNTGLYDRLAPLNLPYPEAIFHISYFSHTPEPFYAIAQARHPGNLKPTISHAFLALLAKKNVLHFAFTQNIDGLEQDAGVPTDKILWAHGNWKSQHCWKCKTEYPDDLMKKAIREGEVPYCLKAECGGAVKPNVVFFGQSLPFEFDEKQKLVPEADLMLVMGTSLKVAPCSQLPRLVKEGTPRLLINMERSGDIGNRKEDVCLLGSCDQGVRKFADELGWREDLEALWKVAVDSMKDDREFEGGPSLDECIARVASQMDERLKISEGHKRMLEGHLSNKLAQIMSRPASQP</sequence>
<dbReference type="GO" id="GO:0070403">
    <property type="term" value="F:NAD+ binding"/>
    <property type="evidence" value="ECO:0007669"/>
    <property type="project" value="UniProtKB-UniRule"/>
</dbReference>
<dbReference type="Gene3D" id="3.30.1600.10">
    <property type="entry name" value="SIR2/SIRT2 'Small Domain"/>
    <property type="match status" value="1"/>
</dbReference>
<feature type="binding site" evidence="8">
    <location>
        <begin position="42"/>
        <end position="46"/>
    </location>
    <ligand>
        <name>NAD(+)</name>
        <dbReference type="ChEBI" id="CHEBI:57540"/>
    </ligand>
</feature>
<comment type="similarity">
    <text evidence="1 6">Belongs to the sirtuin family. Class I subfamily.</text>
</comment>
<reference evidence="12 13" key="1">
    <citation type="submission" date="2016-10" db="EMBL/GenBank/DDBJ databases">
        <title>Genome sequence of the ascomycete fungus Penicillium subrubescens.</title>
        <authorList>
            <person name="De Vries R.P."/>
            <person name="Peng M."/>
            <person name="Dilokpimol A."/>
            <person name="Hilden K."/>
            <person name="Makela M.R."/>
            <person name="Grigoriev I."/>
            <person name="Riley R."/>
            <person name="Granchi Z."/>
        </authorList>
    </citation>
    <scope>NUCLEOTIDE SEQUENCE [LARGE SCALE GENOMIC DNA]</scope>
    <source>
        <strain evidence="12 13">CBS 132785</strain>
    </source>
</reference>
<feature type="binding site" evidence="8">
    <location>
        <begin position="124"/>
        <end position="127"/>
    </location>
    <ligand>
        <name>NAD(+)</name>
        <dbReference type="ChEBI" id="CHEBI:57540"/>
    </ligand>
</feature>
<keyword evidence="4 6" id="KW-0862">Zinc</keyword>
<feature type="binding site" evidence="9 10">
    <location>
        <position position="152"/>
    </location>
    <ligand>
        <name>Zn(2+)</name>
        <dbReference type="ChEBI" id="CHEBI:29105"/>
    </ligand>
</feature>
<dbReference type="PROSITE" id="PS50305">
    <property type="entry name" value="SIRTUIN"/>
    <property type="match status" value="1"/>
</dbReference>
<evidence type="ECO:0000256" key="3">
    <source>
        <dbReference type="ARBA" id="ARBA00022723"/>
    </source>
</evidence>
<keyword evidence="5 6" id="KW-0520">NAD</keyword>
<dbReference type="Gene3D" id="3.40.50.1220">
    <property type="entry name" value="TPP-binding domain"/>
    <property type="match status" value="1"/>
</dbReference>
<evidence type="ECO:0000256" key="9">
    <source>
        <dbReference type="PIRSR" id="PIRSR037938-3"/>
    </source>
</evidence>
<comment type="caution">
    <text evidence="12">The sequence shown here is derived from an EMBL/GenBank/DDBJ whole genome shotgun (WGS) entry which is preliminary data.</text>
</comment>
<feature type="binding site" evidence="8">
    <location>
        <begin position="218"/>
        <end position="219"/>
    </location>
    <ligand>
        <name>NAD(+)</name>
        <dbReference type="ChEBI" id="CHEBI:57540"/>
    </ligand>
</feature>
<dbReference type="PANTHER" id="PTHR11085">
    <property type="entry name" value="NAD-DEPENDENT PROTEIN DEACYLASE SIRTUIN-5, MITOCHONDRIAL-RELATED"/>
    <property type="match status" value="1"/>
</dbReference>
<feature type="domain" description="Deacetylase sirtuin-type" evidence="11">
    <location>
        <begin position="14"/>
        <end position="276"/>
    </location>
</feature>
<dbReference type="AlphaFoldDB" id="A0A1Q5U755"/>
<dbReference type="GO" id="GO:0017136">
    <property type="term" value="F:histone deacetylase activity, NAD-dependent"/>
    <property type="evidence" value="ECO:0007669"/>
    <property type="project" value="InterPro"/>
</dbReference>
<dbReference type="STRING" id="1316194.A0A1Q5U755"/>
<feature type="binding site" evidence="10">
    <location>
        <position position="176"/>
    </location>
    <ligand>
        <name>Zn(2+)</name>
        <dbReference type="ChEBI" id="CHEBI:29105"/>
    </ligand>
</feature>
<evidence type="ECO:0000256" key="1">
    <source>
        <dbReference type="ARBA" id="ARBA00006924"/>
    </source>
</evidence>
<evidence type="ECO:0000256" key="6">
    <source>
        <dbReference type="PIRNR" id="PIRNR037938"/>
    </source>
</evidence>
<dbReference type="InterPro" id="IPR026590">
    <property type="entry name" value="Ssirtuin_cat_dom"/>
</dbReference>
<evidence type="ECO:0000256" key="10">
    <source>
        <dbReference type="PROSITE-ProRule" id="PRU00236"/>
    </source>
</evidence>
<dbReference type="InterPro" id="IPR017328">
    <property type="entry name" value="Sirtuin_class_I"/>
</dbReference>
<comment type="cofactor">
    <cofactor evidence="9">
        <name>Zn(2+)</name>
        <dbReference type="ChEBI" id="CHEBI:29105"/>
    </cofactor>
    <text evidence="9">Binds 1 zinc ion per subunit.</text>
</comment>
<evidence type="ECO:0000256" key="2">
    <source>
        <dbReference type="ARBA" id="ARBA00022679"/>
    </source>
</evidence>
<evidence type="ECO:0000256" key="4">
    <source>
        <dbReference type="ARBA" id="ARBA00022833"/>
    </source>
</evidence>
<dbReference type="GO" id="GO:0008270">
    <property type="term" value="F:zinc ion binding"/>
    <property type="evidence" value="ECO:0007669"/>
    <property type="project" value="UniProtKB-UniRule"/>
</dbReference>
<dbReference type="EC" id="2.3.1.286" evidence="6"/>
<keyword evidence="13" id="KW-1185">Reference proteome</keyword>
<evidence type="ECO:0000313" key="12">
    <source>
        <dbReference type="EMBL" id="OKP08303.1"/>
    </source>
</evidence>
<protein>
    <recommendedName>
        <fullName evidence="6">NAD-dependent protein deacetylase</fullName>
        <ecNumber evidence="6">2.3.1.286</ecNumber>
    </recommendedName>
</protein>
<dbReference type="InterPro" id="IPR050134">
    <property type="entry name" value="NAD-dep_sirtuin_deacylases"/>
</dbReference>
<dbReference type="GO" id="GO:0005634">
    <property type="term" value="C:nucleus"/>
    <property type="evidence" value="ECO:0007669"/>
    <property type="project" value="TreeGrafter"/>
</dbReference>
<gene>
    <name evidence="12" type="ORF">PENSUB_5670</name>
</gene>
<evidence type="ECO:0000256" key="7">
    <source>
        <dbReference type="PIRSR" id="PIRSR037938-1"/>
    </source>
</evidence>
<evidence type="ECO:0000256" key="8">
    <source>
        <dbReference type="PIRSR" id="PIRSR037938-2"/>
    </source>
</evidence>
<proteinExistence type="inferred from homology"/>
<dbReference type="SUPFAM" id="SSF52467">
    <property type="entry name" value="DHS-like NAD/FAD-binding domain"/>
    <property type="match status" value="1"/>
</dbReference>
<dbReference type="Proteomes" id="UP000186955">
    <property type="component" value="Unassembled WGS sequence"/>
</dbReference>
<keyword evidence="2 6" id="KW-0808">Transferase</keyword>
<feature type="binding site" evidence="9 10">
    <location>
        <position position="155"/>
    </location>
    <ligand>
        <name>Zn(2+)</name>
        <dbReference type="ChEBI" id="CHEBI:29105"/>
    </ligand>
</feature>
<dbReference type="EMBL" id="MNBE01000569">
    <property type="protein sequence ID" value="OKP08303.1"/>
    <property type="molecule type" value="Genomic_DNA"/>
</dbReference>
<feature type="binding site" evidence="8">
    <location>
        <begin position="242"/>
        <end position="244"/>
    </location>
    <ligand>
        <name>NAD(+)</name>
        <dbReference type="ChEBI" id="CHEBI:57540"/>
    </ligand>
</feature>
<dbReference type="Pfam" id="PF02146">
    <property type="entry name" value="SIR2"/>
    <property type="match status" value="1"/>
</dbReference>
<accession>A0A1Q5U755</accession>
<evidence type="ECO:0000313" key="13">
    <source>
        <dbReference type="Proteomes" id="UP000186955"/>
    </source>
</evidence>
<keyword evidence="3 6" id="KW-0479">Metal-binding</keyword>
<feature type="active site" description="Proton acceptor" evidence="7 10">
    <location>
        <position position="144"/>
    </location>
</feature>
<organism evidence="12 13">
    <name type="scientific">Penicillium subrubescens</name>
    <dbReference type="NCBI Taxonomy" id="1316194"/>
    <lineage>
        <taxon>Eukaryota</taxon>
        <taxon>Fungi</taxon>
        <taxon>Dikarya</taxon>
        <taxon>Ascomycota</taxon>
        <taxon>Pezizomycotina</taxon>
        <taxon>Eurotiomycetes</taxon>
        <taxon>Eurotiomycetidae</taxon>
        <taxon>Eurotiales</taxon>
        <taxon>Aspergillaceae</taxon>
        <taxon>Penicillium</taxon>
    </lineage>
</organism>
<name>A0A1Q5U755_9EURO</name>
<dbReference type="PIRSF" id="PIRSF037938">
    <property type="entry name" value="SIR2_euk"/>
    <property type="match status" value="1"/>
</dbReference>
<evidence type="ECO:0000259" key="11">
    <source>
        <dbReference type="PROSITE" id="PS50305"/>
    </source>
</evidence>
<evidence type="ECO:0000256" key="5">
    <source>
        <dbReference type="ARBA" id="ARBA00023027"/>
    </source>
</evidence>
<feature type="binding site" evidence="8">
    <location>
        <position position="262"/>
    </location>
    <ligand>
        <name>NAD(+)</name>
        <dbReference type="ChEBI" id="CHEBI:57540"/>
    </ligand>
</feature>
<dbReference type="OrthoDB" id="420264at2759"/>
<dbReference type="InterPro" id="IPR003000">
    <property type="entry name" value="Sirtuin"/>
</dbReference>
<dbReference type="CDD" id="cd01408">
    <property type="entry name" value="SIRT1"/>
    <property type="match status" value="1"/>
</dbReference>